<organism evidence="1 2">
    <name type="scientific">Denitrobacterium detoxificans</name>
    <dbReference type="NCBI Taxonomy" id="79604"/>
    <lineage>
        <taxon>Bacteria</taxon>
        <taxon>Bacillati</taxon>
        <taxon>Actinomycetota</taxon>
        <taxon>Coriobacteriia</taxon>
        <taxon>Eggerthellales</taxon>
        <taxon>Eggerthellaceae</taxon>
        <taxon>Denitrobacterium</taxon>
    </lineage>
</organism>
<evidence type="ECO:0000313" key="2">
    <source>
        <dbReference type="Proteomes" id="UP000182975"/>
    </source>
</evidence>
<proteinExistence type="predicted"/>
<dbReference type="EMBL" id="FOEC01000024">
    <property type="protein sequence ID" value="SEP03603.1"/>
    <property type="molecule type" value="Genomic_DNA"/>
</dbReference>
<dbReference type="RefSeq" id="WP_066660252.1">
    <property type="nucleotide sequence ID" value="NZ_CP011402.1"/>
</dbReference>
<protein>
    <submittedName>
        <fullName evidence="1">Uncharacterized protein</fullName>
    </submittedName>
</protein>
<dbReference type="KEGG" id="ddt:AAY81_00905"/>
<reference evidence="2" key="1">
    <citation type="submission" date="2016-10" db="EMBL/GenBank/DDBJ databases">
        <authorList>
            <person name="Varghese N."/>
        </authorList>
    </citation>
    <scope>NUCLEOTIDE SEQUENCE [LARGE SCALE GENOMIC DNA]</scope>
    <source>
        <strain evidence="2">DSM 21843</strain>
    </source>
</reference>
<accession>A0A172RW53</accession>
<evidence type="ECO:0000313" key="1">
    <source>
        <dbReference type="EMBL" id="SEP03603.1"/>
    </source>
</evidence>
<gene>
    <name evidence="1" type="ORF">SAMN02910314_01988</name>
</gene>
<dbReference type="KEGG" id="ddt:AAY81_04985"/>
<name>A0A172RW53_9ACTN</name>
<dbReference type="OrthoDB" id="9957531at2"/>
<dbReference type="AlphaFoldDB" id="A0A172RW53"/>
<sequence length="212" mass="22424">MLPKPQFGRYNDGVAEVYASTDARLVPGVDFSGTEGLSEVAALAFGSVMLRESDVELASAQGFELTRKVRTRQCPGFDAGCCVLVGGTLYEVPWLERTADGREAYALLSELATDGTVDLQDRAAGHDANGNPSATWVTAVTAHCRKCSPSQQRSTGAGADVRKPSITVRLRACDYGAGHARIVRDGIPYTVASAKGAGEWVDVVATREGGDR</sequence>
<dbReference type="STRING" id="79604.AAY81_00905"/>
<keyword evidence="2" id="KW-1185">Reference proteome</keyword>
<dbReference type="Proteomes" id="UP000182975">
    <property type="component" value="Unassembled WGS sequence"/>
</dbReference>